<dbReference type="AlphaFoldDB" id="A0A1H3TP29"/>
<keyword evidence="3" id="KW-1185">Reference proteome</keyword>
<evidence type="ECO:0000313" key="2">
    <source>
        <dbReference type="EMBL" id="SDZ52043.1"/>
    </source>
</evidence>
<dbReference type="STRING" id="1503961.SAMN05421736_115135"/>
<dbReference type="EMBL" id="FNPI01000015">
    <property type="protein sequence ID" value="SDZ52043.1"/>
    <property type="molecule type" value="Genomic_DNA"/>
</dbReference>
<feature type="region of interest" description="Disordered" evidence="1">
    <location>
        <begin position="27"/>
        <end position="72"/>
    </location>
</feature>
<proteinExistence type="predicted"/>
<evidence type="ECO:0000313" key="3">
    <source>
        <dbReference type="Proteomes" id="UP000198935"/>
    </source>
</evidence>
<organism evidence="2 3">
    <name type="scientific">Evansella caseinilytica</name>
    <dbReference type="NCBI Taxonomy" id="1503961"/>
    <lineage>
        <taxon>Bacteria</taxon>
        <taxon>Bacillati</taxon>
        <taxon>Bacillota</taxon>
        <taxon>Bacilli</taxon>
        <taxon>Bacillales</taxon>
        <taxon>Bacillaceae</taxon>
        <taxon>Evansella</taxon>
    </lineage>
</organism>
<gene>
    <name evidence="2" type="ORF">SAMN05421736_115135</name>
</gene>
<dbReference type="Proteomes" id="UP000198935">
    <property type="component" value="Unassembled WGS sequence"/>
</dbReference>
<protein>
    <submittedName>
        <fullName evidence="2">Uncharacterized protein</fullName>
    </submittedName>
</protein>
<evidence type="ECO:0000256" key="1">
    <source>
        <dbReference type="SAM" id="MobiDB-lite"/>
    </source>
</evidence>
<accession>A0A1H3TP29</accession>
<reference evidence="3" key="1">
    <citation type="submission" date="2016-10" db="EMBL/GenBank/DDBJ databases">
        <authorList>
            <person name="Varghese N."/>
            <person name="Submissions S."/>
        </authorList>
    </citation>
    <scope>NUCLEOTIDE SEQUENCE [LARGE SCALE GENOMIC DNA]</scope>
    <source>
        <strain evidence="3">SP</strain>
    </source>
</reference>
<sequence length="103" mass="11799">MTDNFSKWPEHTWSLFLYLEFARDGKKRESDGKNSESDGKTMQIDGKKRRIDGNNCKIDGNPRSIDGNKQNVARNEGKWSSIAVEITKIFSVKDVLIHVILIM</sequence>
<feature type="compositionally biased region" description="Basic and acidic residues" evidence="1">
    <location>
        <begin position="27"/>
        <end position="39"/>
    </location>
</feature>
<name>A0A1H3TP29_9BACI</name>